<name>A0A0P0LCQ4_PHOVU</name>
<protein>
    <submittedName>
        <fullName evidence="3">Beta-glucanase</fullName>
    </submittedName>
</protein>
<comment type="similarity">
    <text evidence="1">Belongs to the glycosyl hydrolase 16 family.</text>
</comment>
<evidence type="ECO:0000313" key="3">
    <source>
        <dbReference type="EMBL" id="ALK86311.1"/>
    </source>
</evidence>
<dbReference type="EMBL" id="CP013020">
    <property type="protein sequence ID" value="ALK86311.1"/>
    <property type="molecule type" value="Genomic_DNA"/>
</dbReference>
<dbReference type="PATRIC" id="fig|821.40.peg.4510"/>
<dbReference type="PANTHER" id="PTHR10963">
    <property type="entry name" value="GLYCOSYL HYDROLASE-RELATED"/>
    <property type="match status" value="1"/>
</dbReference>
<proteinExistence type="inferred from homology"/>
<dbReference type="InterPro" id="IPR000757">
    <property type="entry name" value="Beta-glucanase-like"/>
</dbReference>
<sequence length="273" mass="31797">MFFNQIEINTMRKSLLFVWACMGLVCLMSACKTSVKSKEWKLVWVEDFDQKNSFDESVWTKIPRGTSDWNNYMSYYDSCYAMQDGNLILRGIANHTQKNDTAPYLTGGVYTKGKKLFTGGRVEVCARLQAAKGAWPAIWMLPEKAEWPKGGEIDIMERLNHDRIAYQTTHSYYTHILGIKDNPPHGGINKINPEEYNIYSVDIYPDSLVFAVNHRHTYTYPRIDTDKEGQFPFYQPYYLLIDMQLGGSWVGAVDLKELPVEMWVDWVKYYEKR</sequence>
<dbReference type="PROSITE" id="PS51762">
    <property type="entry name" value="GH16_2"/>
    <property type="match status" value="1"/>
</dbReference>
<dbReference type="Pfam" id="PF00722">
    <property type="entry name" value="Glyco_hydro_16"/>
    <property type="match status" value="1"/>
</dbReference>
<feature type="domain" description="GH16" evidence="2">
    <location>
        <begin position="38"/>
        <end position="273"/>
    </location>
</feature>
<dbReference type="GO" id="GO:0005975">
    <property type="term" value="P:carbohydrate metabolic process"/>
    <property type="evidence" value="ECO:0007669"/>
    <property type="project" value="InterPro"/>
</dbReference>
<accession>A0A0P0LCQ4</accession>
<evidence type="ECO:0000313" key="4">
    <source>
        <dbReference type="Proteomes" id="UP000061587"/>
    </source>
</evidence>
<reference evidence="3 4" key="2">
    <citation type="journal article" date="2016" name="Genome Biol. Evol.">
        <title>Extensive mobilome-driven genome diversification in mouse gut-associated Bacteroides vulgatus mpk.</title>
        <authorList>
            <person name="Lange A."/>
            <person name="Beier S."/>
            <person name="Steimle A."/>
            <person name="Autenrieth I.B."/>
            <person name="Huson D.H."/>
            <person name="Frick J.S."/>
        </authorList>
    </citation>
    <scope>NUCLEOTIDE SEQUENCE [LARGE SCALE GENOMIC DNA]</scope>
    <source>
        <strain evidence="4">mpk</strain>
    </source>
</reference>
<dbReference type="InterPro" id="IPR013320">
    <property type="entry name" value="ConA-like_dom_sf"/>
</dbReference>
<dbReference type="GO" id="GO:0004553">
    <property type="term" value="F:hydrolase activity, hydrolyzing O-glycosyl compounds"/>
    <property type="evidence" value="ECO:0007669"/>
    <property type="project" value="InterPro"/>
</dbReference>
<evidence type="ECO:0000259" key="2">
    <source>
        <dbReference type="PROSITE" id="PS51762"/>
    </source>
</evidence>
<gene>
    <name evidence="3" type="ORF">BvMPK_3751</name>
</gene>
<dbReference type="CDD" id="cd08023">
    <property type="entry name" value="GH16_laminarinase_like"/>
    <property type="match status" value="1"/>
</dbReference>
<evidence type="ECO:0000256" key="1">
    <source>
        <dbReference type="ARBA" id="ARBA00006865"/>
    </source>
</evidence>
<organism evidence="3 4">
    <name type="scientific">Phocaeicola vulgatus</name>
    <name type="common">Bacteroides vulgatus</name>
    <dbReference type="NCBI Taxonomy" id="821"/>
    <lineage>
        <taxon>Bacteria</taxon>
        <taxon>Pseudomonadati</taxon>
        <taxon>Bacteroidota</taxon>
        <taxon>Bacteroidia</taxon>
        <taxon>Bacteroidales</taxon>
        <taxon>Bacteroidaceae</taxon>
        <taxon>Phocaeicola</taxon>
    </lineage>
</organism>
<dbReference type="SUPFAM" id="SSF49899">
    <property type="entry name" value="Concanavalin A-like lectins/glucanases"/>
    <property type="match status" value="1"/>
</dbReference>
<dbReference type="Proteomes" id="UP000061587">
    <property type="component" value="Chromosome"/>
</dbReference>
<dbReference type="AlphaFoldDB" id="A0A0P0LCQ4"/>
<dbReference type="InterPro" id="IPR050546">
    <property type="entry name" value="Glycosyl_Hydrlase_16"/>
</dbReference>
<dbReference type="Gene3D" id="2.60.120.200">
    <property type="match status" value="1"/>
</dbReference>
<dbReference type="PANTHER" id="PTHR10963:SF55">
    <property type="entry name" value="GLYCOSIDE HYDROLASE FAMILY 16 PROTEIN"/>
    <property type="match status" value="1"/>
</dbReference>
<reference evidence="4" key="1">
    <citation type="submission" date="2015-10" db="EMBL/GenBank/DDBJ databases">
        <title>Extensive mobilome-driven genome diversification in gut-associated Bacteroides vulgatus mpk.</title>
        <authorList>
            <person name="Beier S."/>
            <person name="Lange A."/>
            <person name="Huson D.H."/>
            <person name="Frick J.-S."/>
            <person name="Autenrieth I.B."/>
        </authorList>
    </citation>
    <scope>NUCLEOTIDE SEQUENCE [LARGE SCALE GENOMIC DNA]</scope>
    <source>
        <strain evidence="4">mpk</strain>
    </source>
</reference>